<dbReference type="AlphaFoldDB" id="A0A6G0T4F2"/>
<dbReference type="EMBL" id="VYZN01000065">
    <property type="protein sequence ID" value="KAE9524791.1"/>
    <property type="molecule type" value="Genomic_DNA"/>
</dbReference>
<name>A0A6G0T4F2_APHGL</name>
<evidence type="ECO:0000313" key="1">
    <source>
        <dbReference type="EMBL" id="KAE9524791.1"/>
    </source>
</evidence>
<comment type="caution">
    <text evidence="1">The sequence shown here is derived from an EMBL/GenBank/DDBJ whole genome shotgun (WGS) entry which is preliminary data.</text>
</comment>
<protein>
    <submittedName>
        <fullName evidence="1">Uncharacterized protein</fullName>
    </submittedName>
</protein>
<sequence>MIAECAGRPLYTTSIDGSHLDTISTDDLGTRPLRAPRQQSIHLSSTSRTSCNFSPSLNDKCPLSADNRCERVRTGVHRPGGSMFDFVVGIARRRSRGISSVSSGHRTLTVAERIGTRARRFAPRSIKIRGVQRQIFGAKQLPFHLKSSEPLSFHRRLLGGVTATVARLGCFRSYRSYQRYLRGPVEAKQAVASLEPMCTPLQRLLAVPATSTVVLAAESTYDRGLEVSFSNVRALSWSLRHSYSGSKAGLYLAKGLAEAIKRSTRSLCNVHPKFARTNSAFRFTGFNDAHFKRPKINALNFITPSLSASSLLTFAVSSLSAEERTPETNN</sequence>
<proteinExistence type="predicted"/>
<dbReference type="Proteomes" id="UP000475862">
    <property type="component" value="Unassembled WGS sequence"/>
</dbReference>
<gene>
    <name evidence="1" type="ORF">AGLY_014841</name>
</gene>
<evidence type="ECO:0000313" key="2">
    <source>
        <dbReference type="Proteomes" id="UP000475862"/>
    </source>
</evidence>
<keyword evidence="2" id="KW-1185">Reference proteome</keyword>
<organism evidence="1 2">
    <name type="scientific">Aphis glycines</name>
    <name type="common">Soybean aphid</name>
    <dbReference type="NCBI Taxonomy" id="307491"/>
    <lineage>
        <taxon>Eukaryota</taxon>
        <taxon>Metazoa</taxon>
        <taxon>Ecdysozoa</taxon>
        <taxon>Arthropoda</taxon>
        <taxon>Hexapoda</taxon>
        <taxon>Insecta</taxon>
        <taxon>Pterygota</taxon>
        <taxon>Neoptera</taxon>
        <taxon>Paraneoptera</taxon>
        <taxon>Hemiptera</taxon>
        <taxon>Sternorrhyncha</taxon>
        <taxon>Aphidomorpha</taxon>
        <taxon>Aphidoidea</taxon>
        <taxon>Aphididae</taxon>
        <taxon>Aphidini</taxon>
        <taxon>Aphis</taxon>
        <taxon>Aphis</taxon>
    </lineage>
</organism>
<reference evidence="1 2" key="1">
    <citation type="submission" date="2019-08" db="EMBL/GenBank/DDBJ databases">
        <title>The genome of the soybean aphid Biotype 1, its phylome, world population structure and adaptation to the North American continent.</title>
        <authorList>
            <person name="Giordano R."/>
            <person name="Donthu R.K."/>
            <person name="Hernandez A.G."/>
            <person name="Wright C.L."/>
            <person name="Zimin A.V."/>
        </authorList>
    </citation>
    <scope>NUCLEOTIDE SEQUENCE [LARGE SCALE GENOMIC DNA]</scope>
    <source>
        <tissue evidence="1">Whole aphids</tissue>
    </source>
</reference>
<accession>A0A6G0T4F2</accession>